<feature type="domain" description="DUF1206" evidence="2">
    <location>
        <begin position="14"/>
        <end position="78"/>
    </location>
</feature>
<proteinExistence type="predicted"/>
<evidence type="ECO:0000259" key="2">
    <source>
        <dbReference type="Pfam" id="PF06724"/>
    </source>
</evidence>
<sequence>MVDKSEKFRWLVRLGFAARGIVYLLLGYIALGTAGEAQNGQSAVFDYIQEVPFGTPLLWIMALGLLGYAAFKFLSAFADIQHRGNDTMGAVKRIGDAASGVAHSFLAYACYQFASGAQRSSDGGSSGEEMAGSVLSMELGSVVIGAVGLGFLVTGVMQGKKAWTCEFMHRISGRAPSGVRTIGRIGHAARAIVFAIIGWSMVQGAWFAQESQIKGLGEAILSLRDMGALYTLVAVGLMLFGAFSLVLARYRIIPDLGPRGLRPSFRT</sequence>
<accession>A0A418NJC9</accession>
<feature type="domain" description="DUF1206" evidence="2">
    <location>
        <begin position="95"/>
        <end position="164"/>
    </location>
</feature>
<feature type="domain" description="DUF1206" evidence="2">
    <location>
        <begin position="185"/>
        <end position="251"/>
    </location>
</feature>
<keyword evidence="1" id="KW-0472">Membrane</keyword>
<organism evidence="3 4">
    <name type="scientific">Pelagerythrobacter aerophilus</name>
    <dbReference type="NCBI Taxonomy" id="2306995"/>
    <lineage>
        <taxon>Bacteria</taxon>
        <taxon>Pseudomonadati</taxon>
        <taxon>Pseudomonadota</taxon>
        <taxon>Alphaproteobacteria</taxon>
        <taxon>Sphingomonadales</taxon>
        <taxon>Erythrobacteraceae</taxon>
        <taxon>Pelagerythrobacter</taxon>
    </lineage>
</organism>
<dbReference type="RefSeq" id="WP_119512270.1">
    <property type="nucleotide sequence ID" value="NZ_QXFK01000014.1"/>
</dbReference>
<feature type="transmembrane region" description="Helical" evidence="1">
    <location>
        <begin position="94"/>
        <end position="114"/>
    </location>
</feature>
<keyword evidence="1" id="KW-0812">Transmembrane</keyword>
<keyword evidence="1" id="KW-1133">Transmembrane helix</keyword>
<protein>
    <submittedName>
        <fullName evidence="3">DUF1206 domain-containing protein</fullName>
    </submittedName>
</protein>
<feature type="transmembrane region" description="Helical" evidence="1">
    <location>
        <begin position="134"/>
        <end position="153"/>
    </location>
</feature>
<evidence type="ECO:0000256" key="1">
    <source>
        <dbReference type="SAM" id="Phobius"/>
    </source>
</evidence>
<feature type="transmembrane region" description="Helical" evidence="1">
    <location>
        <begin position="12"/>
        <end position="31"/>
    </location>
</feature>
<dbReference type="EMBL" id="QXFK01000014">
    <property type="protein sequence ID" value="RIV79438.1"/>
    <property type="molecule type" value="Genomic_DNA"/>
</dbReference>
<feature type="transmembrane region" description="Helical" evidence="1">
    <location>
        <begin position="228"/>
        <end position="248"/>
    </location>
</feature>
<name>A0A418NJC9_9SPHN</name>
<dbReference type="Proteomes" id="UP000285092">
    <property type="component" value="Unassembled WGS sequence"/>
</dbReference>
<keyword evidence="4" id="KW-1185">Reference proteome</keyword>
<evidence type="ECO:0000313" key="3">
    <source>
        <dbReference type="EMBL" id="RIV79438.1"/>
    </source>
</evidence>
<feature type="transmembrane region" description="Helical" evidence="1">
    <location>
        <begin position="188"/>
        <end position="208"/>
    </location>
</feature>
<reference evidence="3 4" key="1">
    <citation type="submission" date="2018-08" db="EMBL/GenBank/DDBJ databases">
        <title>Altererythrobacter sp.Ery1 and Ery12, the genome sequencing of novel strains in genus Alterythrobacter.</title>
        <authorList>
            <person name="Cheng H."/>
            <person name="Wu Y.-H."/>
            <person name="Fang C."/>
            <person name="Xu X.-W."/>
        </authorList>
    </citation>
    <scope>NUCLEOTIDE SEQUENCE [LARGE SCALE GENOMIC DNA]</scope>
    <source>
        <strain evidence="3 4">Ery1</strain>
    </source>
</reference>
<dbReference type="Pfam" id="PF06724">
    <property type="entry name" value="DUF1206"/>
    <property type="match status" value="3"/>
</dbReference>
<evidence type="ECO:0000313" key="4">
    <source>
        <dbReference type="Proteomes" id="UP000285092"/>
    </source>
</evidence>
<gene>
    <name evidence="3" type="ORF">D2V04_05460</name>
</gene>
<feature type="transmembrane region" description="Helical" evidence="1">
    <location>
        <begin position="51"/>
        <end position="74"/>
    </location>
</feature>
<dbReference type="AlphaFoldDB" id="A0A418NJC9"/>
<dbReference type="OrthoDB" id="5702018at2"/>
<comment type="caution">
    <text evidence="3">The sequence shown here is derived from an EMBL/GenBank/DDBJ whole genome shotgun (WGS) entry which is preliminary data.</text>
</comment>
<dbReference type="InterPro" id="IPR009597">
    <property type="entry name" value="DUF1206"/>
</dbReference>